<dbReference type="RefSeq" id="WP_220305565.1">
    <property type="nucleotide sequence ID" value="NZ_CP080590.1"/>
</dbReference>
<accession>A0ABX8WFC8</accession>
<organism evidence="7 8">
    <name type="scientific">Devosia salina</name>
    <dbReference type="NCBI Taxonomy" id="2860336"/>
    <lineage>
        <taxon>Bacteria</taxon>
        <taxon>Pseudomonadati</taxon>
        <taxon>Pseudomonadota</taxon>
        <taxon>Alphaproteobacteria</taxon>
        <taxon>Hyphomicrobiales</taxon>
        <taxon>Devosiaceae</taxon>
        <taxon>Devosia</taxon>
    </lineage>
</organism>
<keyword evidence="8" id="KW-1185">Reference proteome</keyword>
<evidence type="ECO:0000313" key="8">
    <source>
        <dbReference type="Proteomes" id="UP000825799"/>
    </source>
</evidence>
<comment type="subcellular location">
    <subcellularLocation>
        <location evidence="1">Membrane</location>
        <topology evidence="1">Multi-pass membrane protein</topology>
    </subcellularLocation>
</comment>
<evidence type="ECO:0000256" key="4">
    <source>
        <dbReference type="ARBA" id="ARBA00023136"/>
    </source>
</evidence>
<feature type="transmembrane region" description="Helical" evidence="5">
    <location>
        <begin position="133"/>
        <end position="152"/>
    </location>
</feature>
<dbReference type="InterPro" id="IPR020846">
    <property type="entry name" value="MFS_dom"/>
</dbReference>
<dbReference type="InterPro" id="IPR011701">
    <property type="entry name" value="MFS"/>
</dbReference>
<keyword evidence="2 5" id="KW-0812">Transmembrane</keyword>
<dbReference type="Pfam" id="PF07690">
    <property type="entry name" value="MFS_1"/>
    <property type="match status" value="1"/>
</dbReference>
<dbReference type="PROSITE" id="PS50850">
    <property type="entry name" value="MFS"/>
    <property type="match status" value="1"/>
</dbReference>
<protein>
    <submittedName>
        <fullName evidence="7">MFS transporter</fullName>
    </submittedName>
</protein>
<dbReference type="InterPro" id="IPR036259">
    <property type="entry name" value="MFS_trans_sf"/>
</dbReference>
<feature type="transmembrane region" description="Helical" evidence="5">
    <location>
        <begin position="195"/>
        <end position="213"/>
    </location>
</feature>
<evidence type="ECO:0000259" key="6">
    <source>
        <dbReference type="PROSITE" id="PS50850"/>
    </source>
</evidence>
<evidence type="ECO:0000313" key="7">
    <source>
        <dbReference type="EMBL" id="QYO77103.1"/>
    </source>
</evidence>
<keyword evidence="4 5" id="KW-0472">Membrane</keyword>
<dbReference type="PANTHER" id="PTHR23514">
    <property type="entry name" value="BYPASS OF STOP CODON PROTEIN 6"/>
    <property type="match status" value="1"/>
</dbReference>
<dbReference type="Proteomes" id="UP000825799">
    <property type="component" value="Chromosome"/>
</dbReference>
<dbReference type="PANTHER" id="PTHR23514:SF13">
    <property type="entry name" value="INNER MEMBRANE PROTEIN YBJJ"/>
    <property type="match status" value="1"/>
</dbReference>
<dbReference type="InterPro" id="IPR051788">
    <property type="entry name" value="MFS_Transporter"/>
</dbReference>
<feature type="transmembrane region" description="Helical" evidence="5">
    <location>
        <begin position="325"/>
        <end position="346"/>
    </location>
</feature>
<feature type="transmembrane region" description="Helical" evidence="5">
    <location>
        <begin position="233"/>
        <end position="255"/>
    </location>
</feature>
<dbReference type="SUPFAM" id="SSF103473">
    <property type="entry name" value="MFS general substrate transporter"/>
    <property type="match status" value="1"/>
</dbReference>
<evidence type="ECO:0000256" key="2">
    <source>
        <dbReference type="ARBA" id="ARBA00022692"/>
    </source>
</evidence>
<dbReference type="CDD" id="cd17393">
    <property type="entry name" value="MFS_MosC_like"/>
    <property type="match status" value="1"/>
</dbReference>
<feature type="transmembrane region" description="Helical" evidence="5">
    <location>
        <begin position="70"/>
        <end position="88"/>
    </location>
</feature>
<evidence type="ECO:0000256" key="5">
    <source>
        <dbReference type="SAM" id="Phobius"/>
    </source>
</evidence>
<feature type="transmembrane region" description="Helical" evidence="5">
    <location>
        <begin position="352"/>
        <end position="371"/>
    </location>
</feature>
<evidence type="ECO:0000256" key="1">
    <source>
        <dbReference type="ARBA" id="ARBA00004141"/>
    </source>
</evidence>
<dbReference type="EMBL" id="CP080590">
    <property type="protein sequence ID" value="QYO77103.1"/>
    <property type="molecule type" value="Genomic_DNA"/>
</dbReference>
<feature type="domain" description="Major facilitator superfamily (MFS) profile" evidence="6">
    <location>
        <begin position="196"/>
        <end position="377"/>
    </location>
</feature>
<sequence>MFSAHWRIVALFFTHALAAGAIHTRIPDLQLMIGLSESQLGLVLMGQPLGALSMFLFSSAIVERFGPRRMILWLLPSVVITAALATVLLSPVALFVLLALNGVGFSLTNIAMNVEADRVEAATGARVMNTCHGAWSVGFLLTSLLGATLRGLDVSPAIHLWALAPVLIALIYFVVLPMPNMPPRAHAGEKLRKLAWPTLATMGLVAFGLGAGLTEGASRAWSIIYLRDSFDVAPFIESLALPALLLAMAGGRLVADRFIDRFGPVRVARSLAGLAIAGMLVIVLAPQAWIALCGFLLVGIGICVLYPLMLSAAARLGDRPASQNVAATTLIFQLVNLGAPGLIGAVAQGLGVRMAFAMLIPLLVLTFAMAGRLRAKD</sequence>
<evidence type="ECO:0000256" key="3">
    <source>
        <dbReference type="ARBA" id="ARBA00022989"/>
    </source>
</evidence>
<feature type="transmembrane region" description="Helical" evidence="5">
    <location>
        <begin position="267"/>
        <end position="283"/>
    </location>
</feature>
<reference evidence="7 8" key="1">
    <citation type="submission" date="2021-08" db="EMBL/GenBank/DDBJ databases">
        <title>Devosia salina sp. nov., isolated from the South China Sea sediment.</title>
        <authorList>
            <person name="Zhou Z."/>
        </authorList>
    </citation>
    <scope>NUCLEOTIDE SEQUENCE [LARGE SCALE GENOMIC DNA]</scope>
    <source>
        <strain evidence="7 8">SCS-3</strain>
    </source>
</reference>
<name>A0ABX8WFC8_9HYPH</name>
<dbReference type="Gene3D" id="1.20.1250.20">
    <property type="entry name" value="MFS general substrate transporter like domains"/>
    <property type="match status" value="2"/>
</dbReference>
<feature type="transmembrane region" description="Helical" evidence="5">
    <location>
        <begin position="158"/>
        <end position="175"/>
    </location>
</feature>
<proteinExistence type="predicted"/>
<feature type="transmembrane region" description="Helical" evidence="5">
    <location>
        <begin position="40"/>
        <end position="58"/>
    </location>
</feature>
<keyword evidence="3 5" id="KW-1133">Transmembrane helix</keyword>
<feature type="transmembrane region" description="Helical" evidence="5">
    <location>
        <begin position="94"/>
        <end position="112"/>
    </location>
</feature>
<feature type="transmembrane region" description="Helical" evidence="5">
    <location>
        <begin position="289"/>
        <end position="313"/>
    </location>
</feature>
<gene>
    <name evidence="7" type="ORF">K1X15_00385</name>
</gene>